<proteinExistence type="predicted"/>
<dbReference type="InterPro" id="IPR050611">
    <property type="entry name" value="ABCF"/>
</dbReference>
<evidence type="ECO:0000256" key="3">
    <source>
        <dbReference type="ARBA" id="ARBA00022840"/>
    </source>
</evidence>
<keyword evidence="4" id="KW-0175">Coiled coil</keyword>
<keyword evidence="7" id="KW-1185">Reference proteome</keyword>
<organism evidence="6 7">
    <name type="scientific">Nocardia acididurans</name>
    <dbReference type="NCBI Taxonomy" id="2802282"/>
    <lineage>
        <taxon>Bacteria</taxon>
        <taxon>Bacillati</taxon>
        <taxon>Actinomycetota</taxon>
        <taxon>Actinomycetes</taxon>
        <taxon>Mycobacteriales</taxon>
        <taxon>Nocardiaceae</taxon>
        <taxon>Nocardia</taxon>
    </lineage>
</organism>
<dbReference type="PANTHER" id="PTHR19211:SF6">
    <property type="entry name" value="BLL7188 PROTEIN"/>
    <property type="match status" value="1"/>
</dbReference>
<evidence type="ECO:0000313" key="7">
    <source>
        <dbReference type="Proteomes" id="UP000602198"/>
    </source>
</evidence>
<accession>A0ABS1MI90</accession>
<feature type="domain" description="ABC transporter" evidence="5">
    <location>
        <begin position="332"/>
        <end position="547"/>
    </location>
</feature>
<keyword evidence="3 6" id="KW-0067">ATP-binding</keyword>
<sequence length="548" mass="58577">MPTSANTPITLRDLTFEWPDGTVALAGLTGVFSTGRTGLVGRNGAGKSTLLRLVAGLLTPTSGRVEVSGEVGYLPQTLTLGQHTTIAALLGIDRTLSALRAIESGDTDERHFDIVGDDWDIEARADEALHEIGFTAADLGRRTGEISGGQAMLVAITGLRLRRTPITLLDEPTNNLDRATRAQLTGFVDTWPGTLIVVSHDLELLEHMDSTAELHAATLEVFGGPYSAWKHDLEQRQAAAAQAARTAEQTLKAEKRQRIEAETKLARRERTARATQQHGGIPRILAGNRASRAQVSAGALRTGMDAKVRGAQQMLDDAESRVRKEEHIHLQLPDPDVPRGRRIAEFHDGARTVTIQGPERVALVGPNGAGKTTLLEHLLSAGAAQRPATGARVGVAVTGTLRTDRVGYLPQRLDGLDENAGALDNVHAVATATPPATIRNQLARLLLRGDTVDRPVSTLSGGERFRVCLARLLLADPPAQLLILDEPTNNLDIASVDQLVEALAGYRGAILVVSHDHPFLARLGIDTVIELGADGHLHRHGGLADLAH</sequence>
<dbReference type="Proteomes" id="UP000602198">
    <property type="component" value="Unassembled WGS sequence"/>
</dbReference>
<dbReference type="PROSITE" id="PS50893">
    <property type="entry name" value="ABC_TRANSPORTER_2"/>
    <property type="match status" value="2"/>
</dbReference>
<evidence type="ECO:0000256" key="4">
    <source>
        <dbReference type="SAM" id="Coils"/>
    </source>
</evidence>
<feature type="coiled-coil region" evidence="4">
    <location>
        <begin position="244"/>
        <end position="271"/>
    </location>
</feature>
<evidence type="ECO:0000256" key="1">
    <source>
        <dbReference type="ARBA" id="ARBA00022737"/>
    </source>
</evidence>
<dbReference type="SUPFAM" id="SSF52540">
    <property type="entry name" value="P-loop containing nucleoside triphosphate hydrolases"/>
    <property type="match status" value="2"/>
</dbReference>
<protein>
    <submittedName>
        <fullName evidence="6">ABC-F family ATP-binding cassette domain-containing protein</fullName>
    </submittedName>
</protein>
<dbReference type="InterPro" id="IPR003439">
    <property type="entry name" value="ABC_transporter-like_ATP-bd"/>
</dbReference>
<dbReference type="Pfam" id="PF00005">
    <property type="entry name" value="ABC_tran"/>
    <property type="match status" value="2"/>
</dbReference>
<evidence type="ECO:0000259" key="5">
    <source>
        <dbReference type="PROSITE" id="PS50893"/>
    </source>
</evidence>
<name>A0ABS1MI90_9NOCA</name>
<evidence type="ECO:0000313" key="6">
    <source>
        <dbReference type="EMBL" id="MBL1079389.1"/>
    </source>
</evidence>
<dbReference type="InterPro" id="IPR027417">
    <property type="entry name" value="P-loop_NTPase"/>
</dbReference>
<dbReference type="PANTHER" id="PTHR19211">
    <property type="entry name" value="ATP-BINDING TRANSPORT PROTEIN-RELATED"/>
    <property type="match status" value="1"/>
</dbReference>
<comment type="caution">
    <text evidence="6">The sequence shown here is derived from an EMBL/GenBank/DDBJ whole genome shotgun (WGS) entry which is preliminary data.</text>
</comment>
<dbReference type="InterPro" id="IPR003593">
    <property type="entry name" value="AAA+_ATPase"/>
</dbReference>
<dbReference type="EMBL" id="JAERRJ010000016">
    <property type="protein sequence ID" value="MBL1079389.1"/>
    <property type="molecule type" value="Genomic_DNA"/>
</dbReference>
<dbReference type="Gene3D" id="3.40.50.300">
    <property type="entry name" value="P-loop containing nucleotide triphosphate hydrolases"/>
    <property type="match status" value="2"/>
</dbReference>
<keyword evidence="1" id="KW-0677">Repeat</keyword>
<evidence type="ECO:0000256" key="2">
    <source>
        <dbReference type="ARBA" id="ARBA00022741"/>
    </source>
</evidence>
<reference evidence="6 7" key="1">
    <citation type="submission" date="2021-01" db="EMBL/GenBank/DDBJ databases">
        <title>WGS of actinomycetes isolated from Thailand.</title>
        <authorList>
            <person name="Thawai C."/>
        </authorList>
    </citation>
    <scope>NUCLEOTIDE SEQUENCE [LARGE SCALE GENOMIC DNA]</scope>
    <source>
        <strain evidence="6 7">LPG 2</strain>
    </source>
</reference>
<keyword evidence="2" id="KW-0547">Nucleotide-binding</keyword>
<feature type="domain" description="ABC transporter" evidence="5">
    <location>
        <begin position="9"/>
        <end position="241"/>
    </location>
</feature>
<dbReference type="RefSeq" id="WP_201955734.1">
    <property type="nucleotide sequence ID" value="NZ_JAERRJ010000016.1"/>
</dbReference>
<dbReference type="GO" id="GO:0005524">
    <property type="term" value="F:ATP binding"/>
    <property type="evidence" value="ECO:0007669"/>
    <property type="project" value="UniProtKB-KW"/>
</dbReference>
<gene>
    <name evidence="6" type="ORF">JK358_33785</name>
</gene>
<dbReference type="SMART" id="SM00382">
    <property type="entry name" value="AAA"/>
    <property type="match status" value="2"/>
</dbReference>